<gene>
    <name evidence="2" type="ORF">TIS948_LOCUS21631</name>
</gene>
<dbReference type="AlphaFoldDB" id="A0A817UHZ7"/>
<dbReference type="Gene3D" id="1.10.510.10">
    <property type="entry name" value="Transferase(Phosphotransferase) domain 1"/>
    <property type="match status" value="1"/>
</dbReference>
<dbReference type="Proteomes" id="UP000663825">
    <property type="component" value="Unassembled WGS sequence"/>
</dbReference>
<dbReference type="InterPro" id="IPR027417">
    <property type="entry name" value="P-loop_NTPase"/>
</dbReference>
<accession>A0A817UHZ7</accession>
<dbReference type="OrthoDB" id="10015505at2759"/>
<reference evidence="2" key="1">
    <citation type="submission" date="2021-02" db="EMBL/GenBank/DDBJ databases">
        <authorList>
            <person name="Nowell W R."/>
        </authorList>
    </citation>
    <scope>NUCLEOTIDE SEQUENCE</scope>
</reference>
<feature type="domain" description="Dynamin N-terminal" evidence="1">
    <location>
        <begin position="84"/>
        <end position="216"/>
    </location>
</feature>
<evidence type="ECO:0000259" key="1">
    <source>
        <dbReference type="Pfam" id="PF00350"/>
    </source>
</evidence>
<proteinExistence type="predicted"/>
<dbReference type="InterPro" id="IPR011009">
    <property type="entry name" value="Kinase-like_dom_sf"/>
</dbReference>
<name>A0A817UHZ7_9BILA</name>
<dbReference type="SUPFAM" id="SSF52540">
    <property type="entry name" value="P-loop containing nucleoside triphosphate hydrolases"/>
    <property type="match status" value="1"/>
</dbReference>
<dbReference type="SUPFAM" id="SSF56112">
    <property type="entry name" value="Protein kinase-like (PK-like)"/>
    <property type="match status" value="1"/>
</dbReference>
<sequence>MDEITTTYTFDLGAVTHTIHSNHRIRQIVQQAVNEFLVLQNELLQHLEKEALDKTTEVKSKLLMDILKIQSLNKQVIADKVQLALVGENSCGKTSLIHYILESDPFLPSDVGSVSARIILLTYADNADACLRIYSSLEKRHQESPEQISLSEYFSEPEPDWDGVKDRIAVHVKRPKNLQKHSEEFALWAKSFVEIRIPSNFLKLGIDLYDTPGLIYSDPPVLKENLHTLVKTVIPTVVFMYENSAVIVDTKDCFLALKEALGKQLDDTSIFFLNTKVDIGTIVNTGTSINGEEFEKTTLVNARQKRKDLLLKAPGMAQQMFHNSEFDIISVESQWDSRGIKMNQLAIDHLIQFVANSDLKIAKEVSKLVLPIINSFFDYAFVTSHRTREQLKELRRNANQWTENYFIDRQKNLDQVLRILYNIIVDKLNDETNSIIQRAAQQNSVEMIGKYIRTLIQHEIIQLNVREFIHKNAAISTIETLIRSSLFKNADKNEFLVTVHEKLFSSRLEKPGQPSGESYDVTPVVRPLLMVADILVESDEEDNQNNTKRTSPWTELKKQFRQNVIRKTRPSKSMEKLDIAQQYLNDIRLGFMNQKNHINEFLVQWCENERTEFLEEINEQHQLAIRFLPQRVKAYNLTNKYAERFAHIECKLIVAQSLALFNGHTPALKQVLIHEDHFFQLHPAEWAHEKDLIVKKFKEVSDLQYLEAHYYQKISQLSVSGLLSLLYLYLNDDDELWMFFPRYEHLDSNIDSLTVKDILKMLLTIAQCLQKLHANELIHGNIDKKNIYMAPDGKYILGDLYSKTKYETLLDCVKRHETNNSSREFADDIYSLGEVGTNLYESLKRSDQTSEVLDQLKSLLEKCLYQDPLLRPNASKTLETLSSLLEQA</sequence>
<dbReference type="EMBL" id="CAJNXB010003744">
    <property type="protein sequence ID" value="CAF3333662.1"/>
    <property type="molecule type" value="Genomic_DNA"/>
</dbReference>
<dbReference type="Gene3D" id="3.40.50.300">
    <property type="entry name" value="P-loop containing nucleotide triphosphate hydrolases"/>
    <property type="match status" value="1"/>
</dbReference>
<protein>
    <recommendedName>
        <fullName evidence="1">Dynamin N-terminal domain-containing protein</fullName>
    </recommendedName>
</protein>
<evidence type="ECO:0000313" key="2">
    <source>
        <dbReference type="EMBL" id="CAF3333662.1"/>
    </source>
</evidence>
<evidence type="ECO:0000313" key="3">
    <source>
        <dbReference type="Proteomes" id="UP000663825"/>
    </source>
</evidence>
<comment type="caution">
    <text evidence="2">The sequence shown here is derived from an EMBL/GenBank/DDBJ whole genome shotgun (WGS) entry which is preliminary data.</text>
</comment>
<dbReference type="InterPro" id="IPR045063">
    <property type="entry name" value="Dynamin_N"/>
</dbReference>
<dbReference type="Pfam" id="PF00350">
    <property type="entry name" value="Dynamin_N"/>
    <property type="match status" value="1"/>
</dbReference>
<organism evidence="2 3">
    <name type="scientific">Rotaria socialis</name>
    <dbReference type="NCBI Taxonomy" id="392032"/>
    <lineage>
        <taxon>Eukaryota</taxon>
        <taxon>Metazoa</taxon>
        <taxon>Spiralia</taxon>
        <taxon>Gnathifera</taxon>
        <taxon>Rotifera</taxon>
        <taxon>Eurotatoria</taxon>
        <taxon>Bdelloidea</taxon>
        <taxon>Philodinida</taxon>
        <taxon>Philodinidae</taxon>
        <taxon>Rotaria</taxon>
    </lineage>
</organism>